<organism evidence="3 4">
    <name type="scientific">Sinosporangium album</name>
    <dbReference type="NCBI Taxonomy" id="504805"/>
    <lineage>
        <taxon>Bacteria</taxon>
        <taxon>Bacillati</taxon>
        <taxon>Actinomycetota</taxon>
        <taxon>Actinomycetes</taxon>
        <taxon>Streptosporangiales</taxon>
        <taxon>Streptosporangiaceae</taxon>
        <taxon>Sinosporangium</taxon>
    </lineage>
</organism>
<protein>
    <recommendedName>
        <fullName evidence="2">AAA+ ATPase domain-containing protein</fullName>
    </recommendedName>
</protein>
<dbReference type="InterPro" id="IPR027417">
    <property type="entry name" value="P-loop_NTPase"/>
</dbReference>
<dbReference type="CDD" id="cd01127">
    <property type="entry name" value="TrwB_TraG_TraD_VirD4"/>
    <property type="match status" value="1"/>
</dbReference>
<dbReference type="InterPro" id="IPR008571">
    <property type="entry name" value="HerA-like"/>
</dbReference>
<feature type="compositionally biased region" description="Acidic residues" evidence="1">
    <location>
        <begin position="683"/>
        <end position="692"/>
    </location>
</feature>
<dbReference type="STRING" id="504805.SAMN05421505_10393"/>
<dbReference type="PANTHER" id="PTHR42957">
    <property type="entry name" value="HELICASE MJ1565-RELATED"/>
    <property type="match status" value="1"/>
</dbReference>
<reference evidence="3 4" key="1">
    <citation type="submission" date="2016-10" db="EMBL/GenBank/DDBJ databases">
        <authorList>
            <person name="de Groot N.N."/>
        </authorList>
    </citation>
    <scope>NUCLEOTIDE SEQUENCE [LARGE SCALE GENOMIC DNA]</scope>
    <source>
        <strain evidence="3 4">CPCC 201354</strain>
    </source>
</reference>
<evidence type="ECO:0000256" key="1">
    <source>
        <dbReference type="SAM" id="MobiDB-lite"/>
    </source>
</evidence>
<dbReference type="RefSeq" id="WP_218125611.1">
    <property type="nucleotide sequence ID" value="NZ_FNCN01000003.1"/>
</dbReference>
<name>A0A1G7T4B1_9ACTN</name>
<feature type="domain" description="AAA+ ATPase" evidence="2">
    <location>
        <begin position="771"/>
        <end position="1091"/>
    </location>
</feature>
<feature type="region of interest" description="Disordered" evidence="1">
    <location>
        <begin position="680"/>
        <end position="727"/>
    </location>
</feature>
<evidence type="ECO:0000259" key="2">
    <source>
        <dbReference type="SMART" id="SM00382"/>
    </source>
</evidence>
<dbReference type="PANTHER" id="PTHR42957:SF2">
    <property type="entry name" value="HELICASE HERA CENTRAL DOMAIN-CONTAINING PROTEIN"/>
    <property type="match status" value="1"/>
</dbReference>
<dbReference type="Proteomes" id="UP000198923">
    <property type="component" value="Unassembled WGS sequence"/>
</dbReference>
<gene>
    <name evidence="3" type="ORF">SAMN05421505_10393</name>
</gene>
<dbReference type="InterPro" id="IPR002789">
    <property type="entry name" value="HerA_central"/>
</dbReference>
<feature type="region of interest" description="Disordered" evidence="1">
    <location>
        <begin position="391"/>
        <end position="430"/>
    </location>
</feature>
<keyword evidence="4" id="KW-1185">Reference proteome</keyword>
<dbReference type="SUPFAM" id="SSF52540">
    <property type="entry name" value="P-loop containing nucleoside triphosphate hydrolases"/>
    <property type="match status" value="2"/>
</dbReference>
<dbReference type="AlphaFoldDB" id="A0A1G7T4B1"/>
<evidence type="ECO:0000313" key="4">
    <source>
        <dbReference type="Proteomes" id="UP000198923"/>
    </source>
</evidence>
<feature type="compositionally biased region" description="Gly residues" evidence="1">
    <location>
        <begin position="412"/>
        <end position="424"/>
    </location>
</feature>
<dbReference type="EMBL" id="FNCN01000003">
    <property type="protein sequence ID" value="SDG29932.1"/>
    <property type="molecule type" value="Genomic_DNA"/>
</dbReference>
<feature type="domain" description="AAA+ ATPase" evidence="2">
    <location>
        <begin position="56"/>
        <end position="323"/>
    </location>
</feature>
<dbReference type="Gene3D" id="3.40.50.300">
    <property type="entry name" value="P-loop containing nucleotide triphosphate hydrolases"/>
    <property type="match status" value="2"/>
</dbReference>
<dbReference type="InterPro" id="IPR003593">
    <property type="entry name" value="AAA+_ATPase"/>
</dbReference>
<dbReference type="Pfam" id="PF01935">
    <property type="entry name" value="DUF87"/>
    <property type="match status" value="1"/>
</dbReference>
<dbReference type="SMART" id="SM00382">
    <property type="entry name" value="AAA"/>
    <property type="match status" value="2"/>
</dbReference>
<proteinExistence type="predicted"/>
<sequence length="1158" mass="123973">MTTPDVNALSALKFNWAVVPDDVWRPSSYYVEELHRETGRLLRGGLAEARESRDASPIGMVIQGQRGTGKTHFLGWARQEVQREEGYFFLVGLLDARNFWESIVVSMLDGLAREQDDGRTQLTVFLDRLSSLIAVSRMVRRSILGSSPLTREALDNFIKALRHHDRHIGHEVQHTARALVLLASSDLGLQDIGSTYLSSLADEDPGERAAWGIRQAPKSPQEIVKDLSRLLALTGPSVIAVDQIDTLLAQSTILTEAVQPADPAESLMVEQVAGGLMTLREVTRRTLLVVTCLPVAWMLIEKTATDSVPDRFRQAAQLMTIPDVQSAISLIERRFSARFQELGVTPPYPTWPVKPSAFAGAPGFTPRQLLIKIDAHIQACLAEGTVRELESLSDPTPAGGASPVFPARLPAGEGGGGSGSGAGTPSGTASFAATGAGGNLAAFRSWAESSRNGQEWVEAAHQGEGSDGGEPSGTGAQAVPTADLAAIDERFTKFRETADVLDALTPAGEDATMPGLLAAGLTAWIMEQGDAGRVFTQDPAPSAKPALHARLRRSLDEATEDEAHWAFRAISTDNANAALHRVRAACVTAGLNAGVSKRRLFLLRNAAWSHGPRTQEVIAAFEHSGGTVLPVAPSDLAVLAALRDLLADNPPGLAEWLAERRPTREVTLLREALREARIVPGEVYEDTPDITDTDDRERETRDAPVEEQDSPDGGGTPAPSYVPTAPAFVPSRPAAHATFPPTMPDTGITPSVTIGKTIIGDTSVTIELEALRKHVAIFAGSGSGKTVLIRRLIEECALHGVSAIVLDPNNDLARLGDPWPSAPPYWNAQDQAKAERYVAETDVVIWTPRRSAGRPLSFQPLPDFSGVVDDADEFNEAVEVAVASIVPRIKLDGRTAKAQWGQAVLREALRYCGLRGGTTLKGLVQVLAALPYGVSELGNAEKIGADLAQTLTAAMVNDPLFGGEGTPVDPAHLLTPPPGKKARVSVINLAGLPTDEQRQSFVNQLQMALFAWIKRHPAGHRPLGGLFVMDEAQTFAPSGAMTACTHSTLALASQARKYGLGLVFATQAPKGLHNRIPGNAATQFFGLLNSPIQINAAKEMARAKGGAVPHISRLAPGRFYSALEGNPFLQVQTPMCLTHHPQSPLTAEEVIDRARRTL</sequence>
<accession>A0A1G7T4B1</accession>
<feature type="compositionally biased region" description="Basic and acidic residues" evidence="1">
    <location>
        <begin position="693"/>
        <end position="704"/>
    </location>
</feature>
<evidence type="ECO:0000313" key="3">
    <source>
        <dbReference type="EMBL" id="SDG29932.1"/>
    </source>
</evidence>